<dbReference type="GO" id="GO:0009986">
    <property type="term" value="C:cell surface"/>
    <property type="evidence" value="ECO:0007669"/>
    <property type="project" value="TreeGrafter"/>
</dbReference>
<sequence>MRPSVLSTALLAGLASAWLPHERELPAFNMSARYEQLGKRWNPHLASGITKIRGVNFGGWLISEPWMMCHEWTANMGCGSDCNNYAQSEFDCMLNNYRNNRAAGNAAFARHWQTWINADTVQSVHDVGLNTIRIPIGYWSYADIVDKASEPFADPAPMLAALDAVIQKCADLGMYVIIDLHGAPGGQQEDAFTGQLSRPAGFYNSYNFDRAKRWLSWMTRRIHTTPSYQATVGIIEVLNEPVSQHDGGGRYPAPGEVPGLTQDYYPGALQAVRDAERALGVSGDQALHVQFMDAKWLAGDPRASSTVANDGMTAFDDHNYIGFGVSNNGDQQALMQSACTDHRQTSGENFIIAGEWSLTCGVDWNNNQAFFTKWFTAQQQMYEEPGMAGWVYWTWKTELNDPRWTYSHLTYLNWIPTNAAALQQNVFQDVCQPWR</sequence>
<evidence type="ECO:0000256" key="12">
    <source>
        <dbReference type="ARBA" id="ARBA00037628"/>
    </source>
</evidence>
<evidence type="ECO:0000256" key="10">
    <source>
        <dbReference type="ARBA" id="ARBA00023326"/>
    </source>
</evidence>
<evidence type="ECO:0000256" key="7">
    <source>
        <dbReference type="ARBA" id="ARBA00023277"/>
    </source>
</evidence>
<name>A0AAE0KI24_9PEZI</name>
<gene>
    <name evidence="20" type="ORF">B0T24DRAFT_550886</name>
</gene>
<dbReference type="GO" id="GO:0004338">
    <property type="term" value="F:glucan exo-1,3-beta-glucosidase activity"/>
    <property type="evidence" value="ECO:0007669"/>
    <property type="project" value="TreeGrafter"/>
</dbReference>
<dbReference type="SUPFAM" id="SSF51445">
    <property type="entry name" value="(Trans)glycosidases"/>
    <property type="match status" value="1"/>
</dbReference>
<evidence type="ECO:0000256" key="13">
    <source>
        <dbReference type="ARBA" id="ARBA00038935"/>
    </source>
</evidence>
<dbReference type="EMBL" id="JAULSN010000003">
    <property type="protein sequence ID" value="KAK3376909.1"/>
    <property type="molecule type" value="Genomic_DNA"/>
</dbReference>
<keyword evidence="6" id="KW-0325">Glycoprotein</keyword>
<reference evidence="20" key="2">
    <citation type="submission" date="2023-06" db="EMBL/GenBank/DDBJ databases">
        <authorList>
            <consortium name="Lawrence Berkeley National Laboratory"/>
            <person name="Haridas S."/>
            <person name="Hensen N."/>
            <person name="Bonometti L."/>
            <person name="Westerberg I."/>
            <person name="Brannstrom I.O."/>
            <person name="Guillou S."/>
            <person name="Cros-Aarteil S."/>
            <person name="Calhoun S."/>
            <person name="Kuo A."/>
            <person name="Mondo S."/>
            <person name="Pangilinan J."/>
            <person name="Riley R."/>
            <person name="Labutti K."/>
            <person name="Andreopoulos B."/>
            <person name="Lipzen A."/>
            <person name="Chen C."/>
            <person name="Yanf M."/>
            <person name="Daum C."/>
            <person name="Ng V."/>
            <person name="Clum A."/>
            <person name="Steindorff A."/>
            <person name="Ohm R."/>
            <person name="Martin F."/>
            <person name="Silar P."/>
            <person name="Natvig D."/>
            <person name="Lalanne C."/>
            <person name="Gautier V."/>
            <person name="Ament-Velasquez S.L."/>
            <person name="Kruys A."/>
            <person name="Hutchinson M.I."/>
            <person name="Powell A.J."/>
            <person name="Barry K."/>
            <person name="Miller A.N."/>
            <person name="Grigoriev I.V."/>
            <person name="Debuchy R."/>
            <person name="Gladieux P."/>
            <person name="Thoren M.H."/>
            <person name="Johannesson H."/>
        </authorList>
    </citation>
    <scope>NUCLEOTIDE SEQUENCE</scope>
    <source>
        <strain evidence="20">CBS 958.72</strain>
    </source>
</reference>
<dbReference type="EC" id="3.2.1.75" evidence="13"/>
<dbReference type="InterPro" id="IPR050386">
    <property type="entry name" value="Glycosyl_hydrolase_5"/>
</dbReference>
<evidence type="ECO:0000256" key="17">
    <source>
        <dbReference type="RuleBase" id="RU361153"/>
    </source>
</evidence>
<evidence type="ECO:0000256" key="11">
    <source>
        <dbReference type="ARBA" id="ARBA00036633"/>
    </source>
</evidence>
<dbReference type="Gene3D" id="3.20.20.80">
    <property type="entry name" value="Glycosidases"/>
    <property type="match status" value="1"/>
</dbReference>
<dbReference type="GO" id="GO:0071555">
    <property type="term" value="P:cell wall organization"/>
    <property type="evidence" value="ECO:0007669"/>
    <property type="project" value="UniProtKB-KW"/>
</dbReference>
<accession>A0AAE0KI24</accession>
<keyword evidence="5 17" id="KW-0378">Hydrolase</keyword>
<evidence type="ECO:0000256" key="18">
    <source>
        <dbReference type="SAM" id="SignalP"/>
    </source>
</evidence>
<evidence type="ECO:0000256" key="14">
    <source>
        <dbReference type="ARBA" id="ARBA00041472"/>
    </source>
</evidence>
<dbReference type="PANTHER" id="PTHR31297">
    <property type="entry name" value="GLUCAN ENDO-1,6-BETA-GLUCOSIDASE B"/>
    <property type="match status" value="1"/>
</dbReference>
<evidence type="ECO:0000256" key="4">
    <source>
        <dbReference type="ARBA" id="ARBA00022729"/>
    </source>
</evidence>
<comment type="similarity">
    <text evidence="2 17">Belongs to the glycosyl hydrolase 5 (cellulase A) family.</text>
</comment>
<reference evidence="20" key="1">
    <citation type="journal article" date="2023" name="Mol. Phylogenet. Evol.">
        <title>Genome-scale phylogeny and comparative genomics of the fungal order Sordariales.</title>
        <authorList>
            <person name="Hensen N."/>
            <person name="Bonometti L."/>
            <person name="Westerberg I."/>
            <person name="Brannstrom I.O."/>
            <person name="Guillou S."/>
            <person name="Cros-Aarteil S."/>
            <person name="Calhoun S."/>
            <person name="Haridas S."/>
            <person name="Kuo A."/>
            <person name="Mondo S."/>
            <person name="Pangilinan J."/>
            <person name="Riley R."/>
            <person name="LaButti K."/>
            <person name="Andreopoulos B."/>
            <person name="Lipzen A."/>
            <person name="Chen C."/>
            <person name="Yan M."/>
            <person name="Daum C."/>
            <person name="Ng V."/>
            <person name="Clum A."/>
            <person name="Steindorff A."/>
            <person name="Ohm R.A."/>
            <person name="Martin F."/>
            <person name="Silar P."/>
            <person name="Natvig D.O."/>
            <person name="Lalanne C."/>
            <person name="Gautier V."/>
            <person name="Ament-Velasquez S.L."/>
            <person name="Kruys A."/>
            <person name="Hutchinson M.I."/>
            <person name="Powell A.J."/>
            <person name="Barry K."/>
            <person name="Miller A.N."/>
            <person name="Grigoriev I.V."/>
            <person name="Debuchy R."/>
            <person name="Gladieux P."/>
            <person name="Hiltunen Thoren M."/>
            <person name="Johannesson H."/>
        </authorList>
    </citation>
    <scope>NUCLEOTIDE SEQUENCE</scope>
    <source>
        <strain evidence="20">CBS 958.72</strain>
    </source>
</reference>
<organism evidence="20 21">
    <name type="scientific">Lasiosphaeria ovina</name>
    <dbReference type="NCBI Taxonomy" id="92902"/>
    <lineage>
        <taxon>Eukaryota</taxon>
        <taxon>Fungi</taxon>
        <taxon>Dikarya</taxon>
        <taxon>Ascomycota</taxon>
        <taxon>Pezizomycotina</taxon>
        <taxon>Sordariomycetes</taxon>
        <taxon>Sordariomycetidae</taxon>
        <taxon>Sordariales</taxon>
        <taxon>Lasiosphaeriaceae</taxon>
        <taxon>Lasiosphaeria</taxon>
    </lineage>
</organism>
<keyword evidence="21" id="KW-1185">Reference proteome</keyword>
<dbReference type="InterPro" id="IPR001547">
    <property type="entry name" value="Glyco_hydro_5"/>
</dbReference>
<feature type="domain" description="Glycoside hydrolase family 5" evidence="19">
    <location>
        <begin position="108"/>
        <end position="396"/>
    </location>
</feature>
<evidence type="ECO:0000256" key="3">
    <source>
        <dbReference type="ARBA" id="ARBA00022525"/>
    </source>
</evidence>
<feature type="chain" id="PRO_5042016295" description="glucan endo-1,6-beta-glucosidase" evidence="18">
    <location>
        <begin position="18"/>
        <end position="435"/>
    </location>
</feature>
<comment type="function">
    <text evidence="12">Beta-glucanases participate in the metabolism of beta-glucan, the main structural component of the cell wall. Acts on lutean, pustulan and 1,6-oligo-beta-D-glucosides.</text>
</comment>
<protein>
    <recommendedName>
        <fullName evidence="13">glucan endo-1,6-beta-glucosidase</fullName>
        <ecNumber evidence="13">3.2.1.75</ecNumber>
    </recommendedName>
    <alternativeName>
        <fullName evidence="15">Beta-1,6-glucanase B</fullName>
    </alternativeName>
    <alternativeName>
        <fullName evidence="14">Endo-1,6-beta-D-glucanase B</fullName>
    </alternativeName>
    <alternativeName>
        <fullName evidence="16">Endo-1,6-beta-glucanase B</fullName>
    </alternativeName>
</protein>
<keyword evidence="10" id="KW-0624">Polysaccharide degradation</keyword>
<dbReference type="GO" id="GO:0005576">
    <property type="term" value="C:extracellular region"/>
    <property type="evidence" value="ECO:0007669"/>
    <property type="project" value="UniProtKB-SubCell"/>
</dbReference>
<evidence type="ECO:0000256" key="5">
    <source>
        <dbReference type="ARBA" id="ARBA00022801"/>
    </source>
</evidence>
<feature type="signal peptide" evidence="18">
    <location>
        <begin position="1"/>
        <end position="17"/>
    </location>
</feature>
<evidence type="ECO:0000256" key="1">
    <source>
        <dbReference type="ARBA" id="ARBA00004613"/>
    </source>
</evidence>
<dbReference type="PANTHER" id="PTHR31297:SF39">
    <property type="entry name" value="GLUCAN ENDO-1,6-BETA-GLUCOSIDASE B"/>
    <property type="match status" value="1"/>
</dbReference>
<dbReference type="GO" id="GO:0009251">
    <property type="term" value="P:glucan catabolic process"/>
    <property type="evidence" value="ECO:0007669"/>
    <property type="project" value="TreeGrafter"/>
</dbReference>
<dbReference type="Pfam" id="PF00150">
    <property type="entry name" value="Cellulase"/>
    <property type="match status" value="1"/>
</dbReference>
<dbReference type="GO" id="GO:0046557">
    <property type="term" value="F:glucan endo-1,6-beta-glucosidase activity"/>
    <property type="evidence" value="ECO:0007669"/>
    <property type="project" value="UniProtKB-EC"/>
</dbReference>
<evidence type="ECO:0000256" key="16">
    <source>
        <dbReference type="ARBA" id="ARBA00043257"/>
    </source>
</evidence>
<keyword evidence="8 17" id="KW-0326">Glycosidase</keyword>
<dbReference type="Proteomes" id="UP001287356">
    <property type="component" value="Unassembled WGS sequence"/>
</dbReference>
<dbReference type="InterPro" id="IPR017853">
    <property type="entry name" value="GH"/>
</dbReference>
<keyword evidence="4 18" id="KW-0732">Signal</keyword>
<comment type="caution">
    <text evidence="20">The sequence shown here is derived from an EMBL/GenBank/DDBJ whole genome shotgun (WGS) entry which is preliminary data.</text>
</comment>
<evidence type="ECO:0000256" key="2">
    <source>
        <dbReference type="ARBA" id="ARBA00005641"/>
    </source>
</evidence>
<evidence type="ECO:0000256" key="6">
    <source>
        <dbReference type="ARBA" id="ARBA00023180"/>
    </source>
</evidence>
<comment type="catalytic activity">
    <reaction evidence="11">
        <text>Random hydrolysis of (1-&gt;6)-linkages in (1-&gt;6)-beta-D-glucans.</text>
        <dbReference type="EC" id="3.2.1.75"/>
    </reaction>
</comment>
<evidence type="ECO:0000259" key="19">
    <source>
        <dbReference type="Pfam" id="PF00150"/>
    </source>
</evidence>
<evidence type="ECO:0000256" key="9">
    <source>
        <dbReference type="ARBA" id="ARBA00023316"/>
    </source>
</evidence>
<keyword evidence="9" id="KW-0961">Cell wall biogenesis/degradation</keyword>
<comment type="subcellular location">
    <subcellularLocation>
        <location evidence="1">Secreted</location>
    </subcellularLocation>
</comment>
<keyword evidence="3" id="KW-0964">Secreted</keyword>
<evidence type="ECO:0000256" key="15">
    <source>
        <dbReference type="ARBA" id="ARBA00042025"/>
    </source>
</evidence>
<evidence type="ECO:0000256" key="8">
    <source>
        <dbReference type="ARBA" id="ARBA00023295"/>
    </source>
</evidence>
<keyword evidence="7" id="KW-0119">Carbohydrate metabolism</keyword>
<evidence type="ECO:0000313" key="20">
    <source>
        <dbReference type="EMBL" id="KAK3376909.1"/>
    </source>
</evidence>
<evidence type="ECO:0000313" key="21">
    <source>
        <dbReference type="Proteomes" id="UP001287356"/>
    </source>
</evidence>
<proteinExistence type="inferred from homology"/>
<dbReference type="AlphaFoldDB" id="A0AAE0KI24"/>